<name>A0A9W6GZ72_9HYPH</name>
<dbReference type="InterPro" id="IPR003959">
    <property type="entry name" value="ATPase_AAA_core"/>
</dbReference>
<dbReference type="GO" id="GO:0016887">
    <property type="term" value="F:ATP hydrolysis activity"/>
    <property type="evidence" value="ECO:0007669"/>
    <property type="project" value="InterPro"/>
</dbReference>
<dbReference type="Proteomes" id="UP001144323">
    <property type="component" value="Unassembled WGS sequence"/>
</dbReference>
<dbReference type="EMBL" id="BSEC01000004">
    <property type="protein sequence ID" value="GLI95560.1"/>
    <property type="molecule type" value="Genomic_DNA"/>
</dbReference>
<reference evidence="2" key="1">
    <citation type="journal article" date="2023" name="Int. J. Syst. Evol. Microbiol.">
        <title>Methylocystis iwaonis sp. nov., a type II methane-oxidizing bacterium from surface soil of a rice paddy field in Japan, and emended description of the genus Methylocystis (ex Whittenbury et al. 1970) Bowman et al. 1993.</title>
        <authorList>
            <person name="Kaise H."/>
            <person name="Sawadogo J.B."/>
            <person name="Alam M.S."/>
            <person name="Ueno C."/>
            <person name="Dianou D."/>
            <person name="Shinjo R."/>
            <person name="Asakawa S."/>
        </authorList>
    </citation>
    <scope>NUCLEOTIDE SEQUENCE</scope>
    <source>
        <strain evidence="2">LMG27198</strain>
    </source>
</reference>
<dbReference type="InterPro" id="IPR027417">
    <property type="entry name" value="P-loop_NTPase"/>
</dbReference>
<dbReference type="AlphaFoldDB" id="A0A9W6GZ72"/>
<proteinExistence type="predicted"/>
<dbReference type="GO" id="GO:0005524">
    <property type="term" value="F:ATP binding"/>
    <property type="evidence" value="ECO:0007669"/>
    <property type="project" value="InterPro"/>
</dbReference>
<evidence type="ECO:0000313" key="3">
    <source>
        <dbReference type="Proteomes" id="UP001144323"/>
    </source>
</evidence>
<gene>
    <name evidence="2" type="ORF">LMG27198_45520</name>
</gene>
<dbReference type="SUPFAM" id="SSF52540">
    <property type="entry name" value="P-loop containing nucleoside triphosphate hydrolases"/>
    <property type="match status" value="1"/>
</dbReference>
<comment type="caution">
    <text evidence="2">The sequence shown here is derived from an EMBL/GenBank/DDBJ whole genome shotgun (WGS) entry which is preliminary data.</text>
</comment>
<organism evidence="2 3">
    <name type="scientific">Methylocystis echinoides</name>
    <dbReference type="NCBI Taxonomy" id="29468"/>
    <lineage>
        <taxon>Bacteria</taxon>
        <taxon>Pseudomonadati</taxon>
        <taxon>Pseudomonadota</taxon>
        <taxon>Alphaproteobacteria</taxon>
        <taxon>Hyphomicrobiales</taxon>
        <taxon>Methylocystaceae</taxon>
        <taxon>Methylocystis</taxon>
    </lineage>
</organism>
<keyword evidence="3" id="KW-1185">Reference proteome</keyword>
<dbReference type="RefSeq" id="WP_281806422.1">
    <property type="nucleotide sequence ID" value="NZ_BSEC01000004.1"/>
</dbReference>
<dbReference type="InterPro" id="IPR048067">
    <property type="entry name" value="BREX_3_BrxF"/>
</dbReference>
<evidence type="ECO:0000259" key="1">
    <source>
        <dbReference type="Pfam" id="PF00004"/>
    </source>
</evidence>
<accession>A0A9W6GZ72</accession>
<dbReference type="NCBIfam" id="NF033453">
    <property type="entry name" value="BREX_3_BrxF"/>
    <property type="match status" value="1"/>
</dbReference>
<evidence type="ECO:0000313" key="2">
    <source>
        <dbReference type="EMBL" id="GLI95560.1"/>
    </source>
</evidence>
<feature type="domain" description="ATPase AAA-type core" evidence="1">
    <location>
        <begin position="24"/>
        <end position="100"/>
    </location>
</feature>
<protein>
    <submittedName>
        <fullName evidence="2">ATPase AAA</fullName>
    </submittedName>
</protein>
<dbReference type="Pfam" id="PF00004">
    <property type="entry name" value="AAA"/>
    <property type="match status" value="1"/>
</dbReference>
<sequence>MPAPLASQIEDVLPRTRDAYYKLVLAVGPARTGKTAMLTELADQHSWPRLNVNLCLSERLLELTHRQRATRVAGILDDMVRRENSEVVLLDNIELLFAEELAQDPLRLLQSLSRNRAIIAAWPGGFDGAYLTYAEPGHPEARRYQTPQAVIVKAGDIDQLEAQSLGEEII</sequence>